<evidence type="ECO:0000313" key="8">
    <source>
        <dbReference type="Proteomes" id="UP000070501"/>
    </source>
</evidence>
<keyword evidence="4" id="KW-0411">Iron-sulfur</keyword>
<protein>
    <submittedName>
        <fullName evidence="7">FAD dependent oxidoreductase</fullName>
    </submittedName>
</protein>
<evidence type="ECO:0000256" key="5">
    <source>
        <dbReference type="SAM" id="MobiDB-lite"/>
    </source>
</evidence>
<dbReference type="PANTHER" id="PTHR13847:SF281">
    <property type="entry name" value="FAD DEPENDENT OXIDOREDUCTASE DOMAIN-CONTAINING PROTEIN"/>
    <property type="match status" value="1"/>
</dbReference>
<dbReference type="PANTHER" id="PTHR13847">
    <property type="entry name" value="SARCOSINE DEHYDROGENASE-RELATED"/>
    <property type="match status" value="1"/>
</dbReference>
<organism evidence="7 8">
    <name type="scientific">Microdochium bolleyi</name>
    <dbReference type="NCBI Taxonomy" id="196109"/>
    <lineage>
        <taxon>Eukaryota</taxon>
        <taxon>Fungi</taxon>
        <taxon>Dikarya</taxon>
        <taxon>Ascomycota</taxon>
        <taxon>Pezizomycotina</taxon>
        <taxon>Sordariomycetes</taxon>
        <taxon>Xylariomycetidae</taxon>
        <taxon>Xylariales</taxon>
        <taxon>Microdochiaceae</taxon>
        <taxon>Microdochium</taxon>
    </lineage>
</organism>
<dbReference type="OrthoDB" id="429143at2759"/>
<gene>
    <name evidence="7" type="ORF">Micbo1qcDRAFT_214257</name>
</gene>
<keyword evidence="8" id="KW-1185">Reference proteome</keyword>
<dbReference type="InParanoid" id="A0A136IU86"/>
<dbReference type="EMBL" id="KQ964258">
    <property type="protein sequence ID" value="KXJ88366.1"/>
    <property type="molecule type" value="Genomic_DNA"/>
</dbReference>
<keyword evidence="1" id="KW-0001">2Fe-2S</keyword>
<dbReference type="FunFam" id="2.102.10.10:FF:000014">
    <property type="entry name" value="Oxidoreductase, FAD dependent"/>
    <property type="match status" value="1"/>
</dbReference>
<evidence type="ECO:0000256" key="1">
    <source>
        <dbReference type="ARBA" id="ARBA00022714"/>
    </source>
</evidence>
<feature type="compositionally biased region" description="Polar residues" evidence="5">
    <location>
        <begin position="1"/>
        <end position="17"/>
    </location>
</feature>
<dbReference type="InterPro" id="IPR036188">
    <property type="entry name" value="FAD/NAD-bd_sf"/>
</dbReference>
<sequence>MTSSTVTSGQFRQSSGITEPVWLHDTPHEQLPKSEKLDQDIETDVCVIGSGIAGVSIAYELVLRGREVVLVEAREVLSGETARTTGHLSSALDDEYPEIAKKHGEKGAMAAAESHSWAIERIGQIAAELGIECEYRRVPAYRVSQFERGSPDHTKDVQDIQDDVAYARKVGIDAAYDEGLTIKGWQGKIDQRGGGIYRGQATFHPTKYVIGVLAWLKKQPNFQSYTNSPVMSVEEKGIEILGIGSKSCEVTTQSEKTIKCAFAVEATNVPLQKLSVIAQEEYLRTYAIAIRVPKGSVEDCLIYDSADPYKYVRITACDDKDDYLVVGGCDHAVGQEPTLGRFEELEAWTRERFPQASTTDYSWSGQILEPVDYMAYIGRNQGNKNIFIVTGDSGNGLTHGVIAGKLIADEITGEQNDWADLYSPKRVGSMIKSAPKMIAHDLQINSQYKRFLKSDISDIEDLVPGSGGVLNPKTSGPIAVYKDENGQVTKLSALCPHLKGVVCWNAVEKSWDCPVHGSRFGVEGTCVQGPAKMGLSPVEDN</sequence>
<dbReference type="Proteomes" id="UP000070501">
    <property type="component" value="Unassembled WGS sequence"/>
</dbReference>
<dbReference type="AlphaFoldDB" id="A0A136IU86"/>
<dbReference type="SUPFAM" id="SSF51905">
    <property type="entry name" value="FAD/NAD(P)-binding domain"/>
    <property type="match status" value="1"/>
</dbReference>
<proteinExistence type="predicted"/>
<dbReference type="InterPro" id="IPR038010">
    <property type="entry name" value="YhfW_C"/>
</dbReference>
<keyword evidence="2" id="KW-0479">Metal-binding</keyword>
<dbReference type="CDD" id="cd03477">
    <property type="entry name" value="Rieske_YhfW_C"/>
    <property type="match status" value="1"/>
</dbReference>
<dbReference type="Pfam" id="PF01266">
    <property type="entry name" value="DAO"/>
    <property type="match status" value="1"/>
</dbReference>
<dbReference type="Gene3D" id="3.30.9.10">
    <property type="entry name" value="D-Amino Acid Oxidase, subunit A, domain 2"/>
    <property type="match status" value="1"/>
</dbReference>
<evidence type="ECO:0000256" key="3">
    <source>
        <dbReference type="ARBA" id="ARBA00023004"/>
    </source>
</evidence>
<dbReference type="Gene3D" id="2.102.10.10">
    <property type="entry name" value="Rieske [2Fe-2S] iron-sulphur domain"/>
    <property type="match status" value="1"/>
</dbReference>
<feature type="domain" description="Rieske" evidence="6">
    <location>
        <begin position="454"/>
        <end position="541"/>
    </location>
</feature>
<evidence type="ECO:0000256" key="2">
    <source>
        <dbReference type="ARBA" id="ARBA00022723"/>
    </source>
</evidence>
<dbReference type="GO" id="GO:0005737">
    <property type="term" value="C:cytoplasm"/>
    <property type="evidence" value="ECO:0007669"/>
    <property type="project" value="TreeGrafter"/>
</dbReference>
<dbReference type="Pfam" id="PF00355">
    <property type="entry name" value="Rieske"/>
    <property type="match status" value="1"/>
</dbReference>
<accession>A0A136IU86</accession>
<feature type="region of interest" description="Disordered" evidence="5">
    <location>
        <begin position="1"/>
        <end position="24"/>
    </location>
</feature>
<dbReference type="STRING" id="196109.A0A136IU86"/>
<dbReference type="GO" id="GO:0051537">
    <property type="term" value="F:2 iron, 2 sulfur cluster binding"/>
    <property type="evidence" value="ECO:0007669"/>
    <property type="project" value="UniProtKB-KW"/>
</dbReference>
<dbReference type="InterPro" id="IPR036922">
    <property type="entry name" value="Rieske_2Fe-2S_sf"/>
</dbReference>
<evidence type="ECO:0000256" key="4">
    <source>
        <dbReference type="ARBA" id="ARBA00023014"/>
    </source>
</evidence>
<dbReference type="SUPFAM" id="SSF50022">
    <property type="entry name" value="ISP domain"/>
    <property type="match status" value="1"/>
</dbReference>
<dbReference type="InterPro" id="IPR006076">
    <property type="entry name" value="FAD-dep_OxRdtase"/>
</dbReference>
<dbReference type="GO" id="GO:0046872">
    <property type="term" value="F:metal ion binding"/>
    <property type="evidence" value="ECO:0007669"/>
    <property type="project" value="UniProtKB-KW"/>
</dbReference>
<evidence type="ECO:0000259" key="6">
    <source>
        <dbReference type="PROSITE" id="PS51296"/>
    </source>
</evidence>
<evidence type="ECO:0000313" key="7">
    <source>
        <dbReference type="EMBL" id="KXJ88366.1"/>
    </source>
</evidence>
<dbReference type="Gene3D" id="3.50.50.60">
    <property type="entry name" value="FAD/NAD(P)-binding domain"/>
    <property type="match status" value="1"/>
</dbReference>
<name>A0A136IU86_9PEZI</name>
<reference evidence="8" key="1">
    <citation type="submission" date="2016-02" db="EMBL/GenBank/DDBJ databases">
        <title>Draft genome sequence of Microdochium bolleyi, a fungal endophyte of beachgrass.</title>
        <authorList>
            <consortium name="DOE Joint Genome Institute"/>
            <person name="David A.S."/>
            <person name="May G."/>
            <person name="Haridas S."/>
            <person name="Lim J."/>
            <person name="Wang M."/>
            <person name="Labutti K."/>
            <person name="Lipzen A."/>
            <person name="Barry K."/>
            <person name="Grigoriev I.V."/>
        </authorList>
    </citation>
    <scope>NUCLEOTIDE SEQUENCE [LARGE SCALE GENOMIC DNA]</scope>
    <source>
        <strain evidence="8">J235TASD1</strain>
    </source>
</reference>
<dbReference type="PROSITE" id="PS51296">
    <property type="entry name" value="RIESKE"/>
    <property type="match status" value="1"/>
</dbReference>
<dbReference type="InterPro" id="IPR017941">
    <property type="entry name" value="Rieske_2Fe-2S"/>
</dbReference>
<keyword evidence="3" id="KW-0408">Iron</keyword>